<evidence type="ECO:0000313" key="2">
    <source>
        <dbReference type="Proteomes" id="UP000179769"/>
    </source>
</evidence>
<dbReference type="EMBL" id="MAXA01000268">
    <property type="protein sequence ID" value="OHV20279.1"/>
    <property type="molecule type" value="Genomic_DNA"/>
</dbReference>
<sequence length="136" mass="15632">MSVEHPVVDVENANVEIFYRCRRCGRAWERSFGVTRWFDDDGGLVEVYRYNGVPVPSPRGGPPCAFCGSLTVDWAETPLPPAVEPPSALGLPRPVHAVPWPSWRTWPRDEWPQRRTAFPFLLPLRPQLHPRTFRFP</sequence>
<evidence type="ECO:0000313" key="1">
    <source>
        <dbReference type="EMBL" id="OHV20279.1"/>
    </source>
</evidence>
<proteinExistence type="predicted"/>
<dbReference type="AlphaFoldDB" id="A0A1S1PGP2"/>
<dbReference type="RefSeq" id="WP_071066874.1">
    <property type="nucleotide sequence ID" value="NZ_JBFLUH010000147.1"/>
</dbReference>
<protein>
    <submittedName>
        <fullName evidence="1">Uncharacterized protein</fullName>
    </submittedName>
</protein>
<name>A0A1S1PGP2_9ACTN</name>
<organism evidence="1 2">
    <name type="scientific">Parafrankia soli</name>
    <dbReference type="NCBI Taxonomy" id="2599596"/>
    <lineage>
        <taxon>Bacteria</taxon>
        <taxon>Bacillati</taxon>
        <taxon>Actinomycetota</taxon>
        <taxon>Actinomycetes</taxon>
        <taxon>Frankiales</taxon>
        <taxon>Frankiaceae</taxon>
        <taxon>Parafrankia</taxon>
    </lineage>
</organism>
<accession>A0A1S1PGP2</accession>
<gene>
    <name evidence="1" type="ORF">BBK14_08605</name>
</gene>
<reference evidence="2" key="1">
    <citation type="submission" date="2016-07" db="EMBL/GenBank/DDBJ databases">
        <title>Frankia sp. NRRL B-16219 Genome sequencing.</title>
        <authorList>
            <person name="Ghodhbane-Gtari F."/>
            <person name="Swanson E."/>
            <person name="Gueddou A."/>
            <person name="Louati M."/>
            <person name="Nouioui I."/>
            <person name="Hezbri K."/>
            <person name="Abebe-Akele F."/>
            <person name="Simpson S."/>
            <person name="Morris K."/>
            <person name="Thomas K."/>
            <person name="Gtari M."/>
            <person name="Tisa L.S."/>
        </authorList>
    </citation>
    <scope>NUCLEOTIDE SEQUENCE [LARGE SCALE GENOMIC DNA]</scope>
    <source>
        <strain evidence="2">NRRL B-16219</strain>
    </source>
</reference>
<comment type="caution">
    <text evidence="1">The sequence shown here is derived from an EMBL/GenBank/DDBJ whole genome shotgun (WGS) entry which is preliminary data.</text>
</comment>
<dbReference type="OrthoDB" id="3872345at2"/>
<dbReference type="Proteomes" id="UP000179769">
    <property type="component" value="Unassembled WGS sequence"/>
</dbReference>
<keyword evidence="2" id="KW-1185">Reference proteome</keyword>